<evidence type="ECO:0000256" key="1">
    <source>
        <dbReference type="ARBA" id="ARBA00022801"/>
    </source>
</evidence>
<comment type="similarity">
    <text evidence="2">Belongs to the 4-hydroxybenzoyl-CoA thioesterase family. DHNA-CoA hydrolase subfamily.</text>
</comment>
<organism evidence="3 4">
    <name type="scientific">Aphanizomenon flos-aquae LD13</name>
    <dbReference type="NCBI Taxonomy" id="1710894"/>
    <lineage>
        <taxon>Bacteria</taxon>
        <taxon>Bacillati</taxon>
        <taxon>Cyanobacteriota</taxon>
        <taxon>Cyanophyceae</taxon>
        <taxon>Nostocales</taxon>
        <taxon>Aphanizomenonaceae</taxon>
        <taxon>Aphanizomenon</taxon>
    </lineage>
</organism>
<gene>
    <name evidence="3" type="ORF">AN481_01310</name>
</gene>
<dbReference type="InterPro" id="IPR050563">
    <property type="entry name" value="4-hydroxybenzoyl-CoA_TE"/>
</dbReference>
<dbReference type="EMBL" id="LJOY01000002">
    <property type="protein sequence ID" value="OBQ27334.1"/>
    <property type="molecule type" value="Genomic_DNA"/>
</dbReference>
<evidence type="ECO:0000256" key="2">
    <source>
        <dbReference type="HAMAP-Rule" id="MF_02101"/>
    </source>
</evidence>
<feature type="active site" evidence="2">
    <location>
        <position position="15"/>
    </location>
</feature>
<keyword evidence="1 2" id="KW-0378">Hydrolase</keyword>
<comment type="pathway">
    <text evidence="2">Quinol/quinone metabolism; 1,4-dihydroxy-2-naphthoate biosynthesis; 1,4-dihydroxy-2-naphthoate from chorismate: step 7/7.</text>
</comment>
<dbReference type="PANTHER" id="PTHR31793:SF37">
    <property type="entry name" value="ACYL-COA THIOESTER HYDROLASE YBGC"/>
    <property type="match status" value="1"/>
</dbReference>
<comment type="caution">
    <text evidence="3">The sequence shown here is derived from an EMBL/GenBank/DDBJ whole genome shotgun (WGS) entry which is preliminary data.</text>
</comment>
<dbReference type="GO" id="GO:0042372">
    <property type="term" value="P:phylloquinone biosynthetic process"/>
    <property type="evidence" value="ECO:0007669"/>
    <property type="project" value="UniProtKB-UniRule"/>
</dbReference>
<dbReference type="InterPro" id="IPR029069">
    <property type="entry name" value="HotDog_dom_sf"/>
</dbReference>
<proteinExistence type="inferred from homology"/>
<dbReference type="UniPathway" id="UPA00995"/>
<dbReference type="EC" id="3.1.2.28" evidence="2"/>
<dbReference type="PATRIC" id="fig|1710894.3.peg.3640"/>
<accession>A0A1B7W213</accession>
<dbReference type="AlphaFoldDB" id="A0A1B7W213"/>
<comment type="catalytic activity">
    <reaction evidence="2">
        <text>1,4-dihydroxy-2-naphthoyl-CoA + H2O = 1,4-dihydroxy-2-naphthoate + CoA + H(+)</text>
        <dbReference type="Rhea" id="RHEA:26309"/>
        <dbReference type="ChEBI" id="CHEBI:11173"/>
        <dbReference type="ChEBI" id="CHEBI:15377"/>
        <dbReference type="ChEBI" id="CHEBI:15378"/>
        <dbReference type="ChEBI" id="CHEBI:57287"/>
        <dbReference type="ChEBI" id="CHEBI:58897"/>
        <dbReference type="EC" id="3.1.2.28"/>
    </reaction>
</comment>
<dbReference type="UniPathway" id="UPA01057">
    <property type="reaction ID" value="UER01033"/>
</dbReference>
<dbReference type="Gene3D" id="3.10.129.10">
    <property type="entry name" value="Hotdog Thioesterase"/>
    <property type="match status" value="1"/>
</dbReference>
<dbReference type="InterPro" id="IPR022829">
    <property type="entry name" value="DHNA_CoA_hydrolase"/>
</dbReference>
<dbReference type="SUPFAM" id="SSF54637">
    <property type="entry name" value="Thioesterase/thiol ester dehydrase-isomerase"/>
    <property type="match status" value="1"/>
</dbReference>
<dbReference type="GO" id="GO:0047617">
    <property type="term" value="F:fatty acyl-CoA hydrolase activity"/>
    <property type="evidence" value="ECO:0007669"/>
    <property type="project" value="TreeGrafter"/>
</dbReference>
<evidence type="ECO:0000313" key="4">
    <source>
        <dbReference type="Proteomes" id="UP000092382"/>
    </source>
</evidence>
<comment type="pathway">
    <text evidence="2">Cofactor biosynthesis; phylloquinone biosynthesis.</text>
</comment>
<sequence>MAFAYYYTVRFQDTDAAGVVYFANVLRICHEAYEVSLAASGINLKSFFTNSSVAFPIVHANVDFFRPMYCGDNLVISLLPEKIGSDKFEITYEMTVDEVIAAKAITRHTCIDVSIRSRHELPNYMNHWLETNHRDAEGAERRRSREEVI</sequence>
<dbReference type="GO" id="GO:0061522">
    <property type="term" value="F:1,4-dihydroxy-2-naphthoyl-CoA thioesterase activity"/>
    <property type="evidence" value="ECO:0007669"/>
    <property type="project" value="UniProtKB-EC"/>
</dbReference>
<protein>
    <recommendedName>
        <fullName evidence="2">1,4-dihydroxy-2-naphthoyl-CoA hydrolase</fullName>
        <shortName evidence="2">DHNA-CoA hydrolase</shortName>
        <ecNumber evidence="2">3.1.2.28</ecNumber>
    </recommendedName>
    <alternativeName>
        <fullName evidence="2">DHNA-CoA thioesterase</fullName>
    </alternativeName>
</protein>
<comment type="function">
    <text evidence="2">Catalyzes the hydrolysis of 1,4-dihydroxy-2-naphthoyl-CoA (DHNA-CoA) to 1,4-dihydroxy-2-naphthoate (DHNA), a reaction involved in phylloquinone (vitamin K1) biosynthesis.</text>
</comment>
<reference evidence="3 4" key="1">
    <citation type="submission" date="2015-09" db="EMBL/GenBank/DDBJ databases">
        <title>Whole genome shotgun sequence assembly of Aphanizomenon flos-aquae UKL13.</title>
        <authorList>
            <person name="Driscoll C."/>
        </authorList>
    </citation>
    <scope>NUCLEOTIDE SEQUENCE [LARGE SCALE GENOMIC DNA]</scope>
    <source>
        <strain evidence="3">MDT13</strain>
    </source>
</reference>
<name>A0A1B7W213_APHFL</name>
<dbReference type="PANTHER" id="PTHR31793">
    <property type="entry name" value="4-HYDROXYBENZOYL-COA THIOESTERASE FAMILY MEMBER"/>
    <property type="match status" value="1"/>
</dbReference>
<dbReference type="STRING" id="1803587.GCA_001593825_00374"/>
<dbReference type="HAMAP" id="MF_02101">
    <property type="entry name" value="DHNA_CoA_hydrolase"/>
    <property type="match status" value="1"/>
</dbReference>
<evidence type="ECO:0000313" key="3">
    <source>
        <dbReference type="EMBL" id="OBQ27334.1"/>
    </source>
</evidence>
<dbReference type="CDD" id="cd00586">
    <property type="entry name" value="4HBT"/>
    <property type="match status" value="1"/>
</dbReference>
<dbReference type="Proteomes" id="UP000092382">
    <property type="component" value="Unassembled WGS sequence"/>
</dbReference>
<dbReference type="Pfam" id="PF13279">
    <property type="entry name" value="4HBT_2"/>
    <property type="match status" value="1"/>
</dbReference>